<comment type="caution">
    <text evidence="1">The sequence shown here is derived from an EMBL/GenBank/DDBJ whole genome shotgun (WGS) entry which is preliminary data.</text>
</comment>
<dbReference type="EMBL" id="LAVV01007846">
    <property type="protein sequence ID" value="KNZ54575.1"/>
    <property type="molecule type" value="Genomic_DNA"/>
</dbReference>
<sequence length="365" mass="41172">MVKTSPSVTRPTYWARLPGCSAGLKPAAMFQPINSGLSGEAQIFLESDVVAWVAWLRPSFLVQARLVWYFLPSQVQPVFDFLRPLQSSLGLKNGPCYLDTYLPFSLLGASMLRRSCICLGSSVFILLFYASFGKKTSNRGFWASKDKDISVMEGINILLMENNITSLFHMENMNRIKQLMEIKKMKRGNNMNEHGLRLMRIAPRKSCGKISDGLVGFSVFFIGTMTCNQVAITRPRVKAMCTHCLARYKVATLGLFLPNKAMCKCCLCFWPGVLRPSKLATCSVFKSYFNLITHVTLQKKKSSVDMQHSTAKLLLKLHLFAYLDFLAQLLCSLHTDCAPKLASLDFLHVDCRQLSKFFLQNIARK</sequence>
<name>A0A0L6V367_9BASI</name>
<dbReference type="Proteomes" id="UP000037035">
    <property type="component" value="Unassembled WGS sequence"/>
</dbReference>
<evidence type="ECO:0000313" key="2">
    <source>
        <dbReference type="Proteomes" id="UP000037035"/>
    </source>
</evidence>
<organism evidence="1 2">
    <name type="scientific">Puccinia sorghi</name>
    <dbReference type="NCBI Taxonomy" id="27349"/>
    <lineage>
        <taxon>Eukaryota</taxon>
        <taxon>Fungi</taxon>
        <taxon>Dikarya</taxon>
        <taxon>Basidiomycota</taxon>
        <taxon>Pucciniomycotina</taxon>
        <taxon>Pucciniomycetes</taxon>
        <taxon>Pucciniales</taxon>
        <taxon>Pucciniaceae</taxon>
        <taxon>Puccinia</taxon>
    </lineage>
</organism>
<dbReference type="AlphaFoldDB" id="A0A0L6V367"/>
<evidence type="ECO:0000313" key="1">
    <source>
        <dbReference type="EMBL" id="KNZ54575.1"/>
    </source>
</evidence>
<reference evidence="1 2" key="1">
    <citation type="submission" date="2015-08" db="EMBL/GenBank/DDBJ databases">
        <title>Next Generation Sequencing and Analysis of the Genome of Puccinia sorghi L Schw, the Causal Agent of Maize Common Rust.</title>
        <authorList>
            <person name="Rochi L."/>
            <person name="Burguener G."/>
            <person name="Darino M."/>
            <person name="Turjanski A."/>
            <person name="Kreff E."/>
            <person name="Dieguez M.J."/>
            <person name="Sacco F."/>
        </authorList>
    </citation>
    <scope>NUCLEOTIDE SEQUENCE [LARGE SCALE GENOMIC DNA]</scope>
    <source>
        <strain evidence="1 2">RO10H11247</strain>
    </source>
</reference>
<dbReference type="VEuPathDB" id="FungiDB:VP01_290g1"/>
<keyword evidence="2" id="KW-1185">Reference proteome</keyword>
<gene>
    <name evidence="1" type="ORF">VP01_290g1</name>
</gene>
<accession>A0A0L6V367</accession>
<proteinExistence type="predicted"/>
<protein>
    <submittedName>
        <fullName evidence="1">Uncharacterized protein</fullName>
    </submittedName>
</protein>